<accession>A0A974RZD7</accession>
<protein>
    <submittedName>
        <fullName evidence="1">Uncharacterized protein</fullName>
    </submittedName>
</protein>
<evidence type="ECO:0000313" key="1">
    <source>
        <dbReference type="EMBL" id="QQS99232.1"/>
    </source>
</evidence>
<dbReference type="RefSeq" id="WP_169732069.1">
    <property type="nucleotide sequence ID" value="NZ_CP068053.1"/>
</dbReference>
<dbReference type="AlphaFoldDB" id="A0A974RZD7"/>
<proteinExistence type="predicted"/>
<evidence type="ECO:0000313" key="2">
    <source>
        <dbReference type="Proteomes" id="UP000595254"/>
    </source>
</evidence>
<dbReference type="Proteomes" id="UP000595254">
    <property type="component" value="Chromosome"/>
</dbReference>
<dbReference type="EMBL" id="CP068053">
    <property type="protein sequence ID" value="QQS99232.1"/>
    <property type="molecule type" value="Genomic_DNA"/>
</dbReference>
<keyword evidence="2" id="KW-1185">Reference proteome</keyword>
<sequence>MKHNSMHQWHKEHNKRVAEFHQKHATQVANGENGNGWLAKLETSFFNKVLVPLKVVK</sequence>
<name>A0A974RZD7_PERPY</name>
<gene>
    <name evidence="1" type="ORF">I6J18_16540</name>
</gene>
<dbReference type="KEGG" id="ppsr:I6J18_16540"/>
<organism evidence="1 2">
    <name type="scientific">Peribacillus psychrosaccharolyticus</name>
    <name type="common">Bacillus psychrosaccharolyticus</name>
    <dbReference type="NCBI Taxonomy" id="1407"/>
    <lineage>
        <taxon>Bacteria</taxon>
        <taxon>Bacillati</taxon>
        <taxon>Bacillota</taxon>
        <taxon>Bacilli</taxon>
        <taxon>Bacillales</taxon>
        <taxon>Bacillaceae</taxon>
        <taxon>Peribacillus</taxon>
    </lineage>
</organism>
<reference evidence="1 2" key="1">
    <citation type="submission" date="2021-01" db="EMBL/GenBank/DDBJ databases">
        <title>FDA dAtabase for Regulatory Grade micrObial Sequences (FDA-ARGOS): Supporting development and validation of Infectious Disease Dx tests.</title>
        <authorList>
            <person name="Nelson B."/>
            <person name="Plummer A."/>
            <person name="Tallon L."/>
            <person name="Sadzewicz L."/>
            <person name="Zhao X."/>
            <person name="Boylan J."/>
            <person name="Ott S."/>
            <person name="Bowen H."/>
            <person name="Vavikolanu K."/>
            <person name="Mehta A."/>
            <person name="Aluvathingal J."/>
            <person name="Nadendla S."/>
            <person name="Myers T."/>
            <person name="Yan Y."/>
            <person name="Sichtig H."/>
        </authorList>
    </citation>
    <scope>NUCLEOTIDE SEQUENCE [LARGE SCALE GENOMIC DNA]</scope>
    <source>
        <strain evidence="1 2">FDAARGOS_1161</strain>
    </source>
</reference>